<dbReference type="EC" id="1.5.1.3" evidence="3 8"/>
<dbReference type="PIRSF" id="PIRSF000194">
    <property type="entry name" value="DHFR"/>
    <property type="match status" value="1"/>
</dbReference>
<dbReference type="AlphaFoldDB" id="A0A939GIX7"/>
<keyword evidence="6 8" id="KW-0560">Oxidoreductase</keyword>
<dbReference type="GO" id="GO:0046452">
    <property type="term" value="P:dihydrofolate metabolic process"/>
    <property type="evidence" value="ECO:0007669"/>
    <property type="project" value="TreeGrafter"/>
</dbReference>
<dbReference type="PROSITE" id="PS51330">
    <property type="entry name" value="DHFR_2"/>
    <property type="match status" value="1"/>
</dbReference>
<dbReference type="InterPro" id="IPR001796">
    <property type="entry name" value="DHFR_dom"/>
</dbReference>
<dbReference type="InterPro" id="IPR024072">
    <property type="entry name" value="DHFR-like_dom_sf"/>
</dbReference>
<dbReference type="GO" id="GO:0006730">
    <property type="term" value="P:one-carbon metabolic process"/>
    <property type="evidence" value="ECO:0007669"/>
    <property type="project" value="UniProtKB-KW"/>
</dbReference>
<dbReference type="CDD" id="cd00209">
    <property type="entry name" value="DHFR"/>
    <property type="match status" value="1"/>
</dbReference>
<dbReference type="GO" id="GO:0046655">
    <property type="term" value="P:folic acid metabolic process"/>
    <property type="evidence" value="ECO:0007669"/>
    <property type="project" value="TreeGrafter"/>
</dbReference>
<dbReference type="PANTHER" id="PTHR48069">
    <property type="entry name" value="DIHYDROFOLATE REDUCTASE"/>
    <property type="match status" value="1"/>
</dbReference>
<dbReference type="InterPro" id="IPR012259">
    <property type="entry name" value="DHFR"/>
</dbReference>
<evidence type="ECO:0000313" key="11">
    <source>
        <dbReference type="EMBL" id="MBO0937596.1"/>
    </source>
</evidence>
<dbReference type="RefSeq" id="WP_207365139.1">
    <property type="nucleotide sequence ID" value="NZ_JAFMYV010000006.1"/>
</dbReference>
<feature type="domain" description="DHFR" evidence="10">
    <location>
        <begin position="2"/>
        <end position="171"/>
    </location>
</feature>
<dbReference type="PROSITE" id="PS00075">
    <property type="entry name" value="DHFR_1"/>
    <property type="match status" value="1"/>
</dbReference>
<comment type="catalytic activity">
    <reaction evidence="8">
        <text>(6S)-5,6,7,8-tetrahydrofolate + NADP(+) = 7,8-dihydrofolate + NADPH + H(+)</text>
        <dbReference type="Rhea" id="RHEA:15009"/>
        <dbReference type="ChEBI" id="CHEBI:15378"/>
        <dbReference type="ChEBI" id="CHEBI:57451"/>
        <dbReference type="ChEBI" id="CHEBI:57453"/>
        <dbReference type="ChEBI" id="CHEBI:57783"/>
        <dbReference type="ChEBI" id="CHEBI:58349"/>
        <dbReference type="EC" id="1.5.1.3"/>
    </reaction>
</comment>
<dbReference type="GO" id="GO:0004146">
    <property type="term" value="F:dihydrofolate reductase activity"/>
    <property type="evidence" value="ECO:0007669"/>
    <property type="project" value="UniProtKB-EC"/>
</dbReference>
<dbReference type="GO" id="GO:0070401">
    <property type="term" value="F:NADP+ binding"/>
    <property type="evidence" value="ECO:0007669"/>
    <property type="project" value="UniProtKB-ARBA"/>
</dbReference>
<organism evidence="11 12">
    <name type="scientific">Fibrella rubiginis</name>
    <dbReference type="NCBI Taxonomy" id="2817060"/>
    <lineage>
        <taxon>Bacteria</taxon>
        <taxon>Pseudomonadati</taxon>
        <taxon>Bacteroidota</taxon>
        <taxon>Cytophagia</taxon>
        <taxon>Cytophagales</taxon>
        <taxon>Spirosomataceae</taxon>
        <taxon>Fibrella</taxon>
    </lineage>
</organism>
<dbReference type="FunFam" id="3.40.430.10:FF:000001">
    <property type="entry name" value="Dihydrofolate reductase"/>
    <property type="match status" value="1"/>
</dbReference>
<evidence type="ECO:0000256" key="5">
    <source>
        <dbReference type="ARBA" id="ARBA00022857"/>
    </source>
</evidence>
<keyword evidence="5 8" id="KW-0521">NADP</keyword>
<evidence type="ECO:0000259" key="10">
    <source>
        <dbReference type="PROSITE" id="PS51330"/>
    </source>
</evidence>
<comment type="caution">
    <text evidence="11">The sequence shown here is derived from an EMBL/GenBank/DDBJ whole genome shotgun (WGS) entry which is preliminary data.</text>
</comment>
<keyword evidence="4 8" id="KW-0554">One-carbon metabolism</keyword>
<dbReference type="Pfam" id="PF00186">
    <property type="entry name" value="DHFR_1"/>
    <property type="match status" value="1"/>
</dbReference>
<keyword evidence="12" id="KW-1185">Reference proteome</keyword>
<gene>
    <name evidence="11" type="ORF">J2I47_13650</name>
</gene>
<dbReference type="Gene3D" id="3.40.430.10">
    <property type="entry name" value="Dihydrofolate Reductase, subunit A"/>
    <property type="match status" value="1"/>
</dbReference>
<dbReference type="PRINTS" id="PR00070">
    <property type="entry name" value="DHFR"/>
</dbReference>
<comment type="function">
    <text evidence="7 8">Key enzyme in folate metabolism. Catalyzes an essential reaction for de novo glycine and purine synthesis, and for DNA precursor synthesis.</text>
</comment>
<dbReference type="Proteomes" id="UP000664034">
    <property type="component" value="Unassembled WGS sequence"/>
</dbReference>
<reference evidence="11" key="1">
    <citation type="submission" date="2021-03" db="EMBL/GenBank/DDBJ databases">
        <title>Fibrella sp. HMF5335 genome sequencing and assembly.</title>
        <authorList>
            <person name="Kang H."/>
            <person name="Kim H."/>
            <person name="Bae S."/>
            <person name="Joh K."/>
        </authorList>
    </citation>
    <scope>NUCLEOTIDE SEQUENCE</scope>
    <source>
        <strain evidence="11">HMF5335</strain>
    </source>
</reference>
<comment type="pathway">
    <text evidence="1 8">Cofactor biosynthesis; tetrahydrofolate biosynthesis; 5,6,7,8-tetrahydrofolate from 7,8-dihydrofolate: step 1/1.</text>
</comment>
<evidence type="ECO:0000256" key="8">
    <source>
        <dbReference type="PIRNR" id="PIRNR000194"/>
    </source>
</evidence>
<dbReference type="GO" id="GO:0005829">
    <property type="term" value="C:cytosol"/>
    <property type="evidence" value="ECO:0007669"/>
    <property type="project" value="TreeGrafter"/>
</dbReference>
<dbReference type="EMBL" id="JAFMYV010000006">
    <property type="protein sequence ID" value="MBO0937596.1"/>
    <property type="molecule type" value="Genomic_DNA"/>
</dbReference>
<sequence>MKISLIAAMAQNRVIGKDNDLPWHLPDDFAYFKQKTGGHVIVMGRKSFEALGKPLPKRTNIVITRQADFRAGGITVVPSLEAALDVARLIEAKAEQTGEGTAEIFVIGGAEIYTLALPVADRIYLTEVQKAYDGDTRFPEFDRTIWHETSRQHHPADDRHETAFDFVVYDK</sequence>
<evidence type="ECO:0000256" key="2">
    <source>
        <dbReference type="ARBA" id="ARBA00009539"/>
    </source>
</evidence>
<evidence type="ECO:0000256" key="1">
    <source>
        <dbReference type="ARBA" id="ARBA00004903"/>
    </source>
</evidence>
<evidence type="ECO:0000256" key="6">
    <source>
        <dbReference type="ARBA" id="ARBA00023002"/>
    </source>
</evidence>
<dbReference type="GO" id="GO:0046654">
    <property type="term" value="P:tetrahydrofolate biosynthetic process"/>
    <property type="evidence" value="ECO:0007669"/>
    <property type="project" value="InterPro"/>
</dbReference>
<name>A0A939GIX7_9BACT</name>
<comment type="similarity">
    <text evidence="2 8 9">Belongs to the dihydrofolate reductase family.</text>
</comment>
<evidence type="ECO:0000256" key="4">
    <source>
        <dbReference type="ARBA" id="ARBA00022563"/>
    </source>
</evidence>
<dbReference type="InterPro" id="IPR017925">
    <property type="entry name" value="DHFR_CS"/>
</dbReference>
<evidence type="ECO:0000256" key="9">
    <source>
        <dbReference type="RuleBase" id="RU004474"/>
    </source>
</evidence>
<evidence type="ECO:0000256" key="3">
    <source>
        <dbReference type="ARBA" id="ARBA00012856"/>
    </source>
</evidence>
<dbReference type="SUPFAM" id="SSF53597">
    <property type="entry name" value="Dihydrofolate reductase-like"/>
    <property type="match status" value="1"/>
</dbReference>
<evidence type="ECO:0000313" key="12">
    <source>
        <dbReference type="Proteomes" id="UP000664034"/>
    </source>
</evidence>
<dbReference type="PANTHER" id="PTHR48069:SF3">
    <property type="entry name" value="DIHYDROFOLATE REDUCTASE"/>
    <property type="match status" value="1"/>
</dbReference>
<proteinExistence type="inferred from homology"/>
<accession>A0A939GIX7</accession>
<protein>
    <recommendedName>
        <fullName evidence="3 8">Dihydrofolate reductase</fullName>
        <ecNumber evidence="3 8">1.5.1.3</ecNumber>
    </recommendedName>
</protein>
<evidence type="ECO:0000256" key="7">
    <source>
        <dbReference type="ARBA" id="ARBA00025067"/>
    </source>
</evidence>